<sequence>MLTTLLPLLLLLLLPDRALCSLEASDGPQSLHMLQISYFQDPHQVLHRGNASLGGLLTHLLEGQDSNITILQLHPLQESESWALTEESVRLYLQLFQSIVQLVHKERGVAFPLTIRCFLGCERPPEGSTAQAFFDVAVNGSSFVSFRPEEAEWVAGPQVPSGVVTYTLRTLNAYNQTRYDLQHFLQNTCIQYVKEYNAKSSKESQTGRSYTSLVLAILVGSFIITGVAVGIFLCTGGRRC</sequence>
<proteinExistence type="predicted"/>
<dbReference type="InterPro" id="IPR015669">
    <property type="entry name" value="Endothetial_C_recpt"/>
</dbReference>
<name>A0A6J2MK63_9CHIR</name>
<dbReference type="EMBL" id="JABVXQ010000010">
    <property type="protein sequence ID" value="KAF6089028.1"/>
    <property type="molecule type" value="Genomic_DNA"/>
</dbReference>
<dbReference type="AlphaFoldDB" id="A0A6J2MK63"/>
<evidence type="ECO:0000313" key="6">
    <source>
        <dbReference type="Proteomes" id="UP000504628"/>
    </source>
</evidence>
<evidence type="ECO:0000313" key="7">
    <source>
        <dbReference type="Proteomes" id="UP000664940"/>
    </source>
</evidence>
<dbReference type="GO" id="GO:0038023">
    <property type="term" value="F:signaling receptor activity"/>
    <property type="evidence" value="ECO:0007669"/>
    <property type="project" value="InterPro"/>
</dbReference>
<dbReference type="SUPFAM" id="SSF54452">
    <property type="entry name" value="MHC antigen-recognition domain"/>
    <property type="match status" value="1"/>
</dbReference>
<evidence type="ECO:0000313" key="8">
    <source>
        <dbReference type="RefSeq" id="XP_028380517.1"/>
    </source>
</evidence>
<evidence type="ECO:0000256" key="2">
    <source>
        <dbReference type="SAM" id="Phobius"/>
    </source>
</evidence>
<dbReference type="GeneID" id="114506821"/>
<keyword evidence="2" id="KW-0472">Membrane</keyword>
<dbReference type="PANTHER" id="PTHR15349:SF0">
    <property type="entry name" value="ENDOTHELIAL PROTEIN C RECEPTOR"/>
    <property type="match status" value="1"/>
</dbReference>
<keyword evidence="2" id="KW-1133">Transmembrane helix</keyword>
<dbReference type="PANTHER" id="PTHR15349">
    <property type="entry name" value="ENDOTHELIAL PROTEIN C RECEPTOR"/>
    <property type="match status" value="1"/>
</dbReference>
<feature type="domain" description="MHC class I-like antigen recognition-like" evidence="4">
    <location>
        <begin position="6"/>
        <end position="194"/>
    </location>
</feature>
<evidence type="ECO:0000259" key="4">
    <source>
        <dbReference type="Pfam" id="PF16497"/>
    </source>
</evidence>
<organism evidence="6 8">
    <name type="scientific">Phyllostomus discolor</name>
    <name type="common">pale spear-nosed bat</name>
    <dbReference type="NCBI Taxonomy" id="89673"/>
    <lineage>
        <taxon>Eukaryota</taxon>
        <taxon>Metazoa</taxon>
        <taxon>Chordata</taxon>
        <taxon>Craniata</taxon>
        <taxon>Vertebrata</taxon>
        <taxon>Euteleostomi</taxon>
        <taxon>Mammalia</taxon>
        <taxon>Eutheria</taxon>
        <taxon>Laurasiatheria</taxon>
        <taxon>Chiroptera</taxon>
        <taxon>Yangochiroptera</taxon>
        <taxon>Phyllostomidae</taxon>
        <taxon>Phyllostominae</taxon>
        <taxon>Phyllostomus</taxon>
    </lineage>
</organism>
<feature type="transmembrane region" description="Helical" evidence="2">
    <location>
        <begin position="210"/>
        <end position="234"/>
    </location>
</feature>
<dbReference type="InterPro" id="IPR037055">
    <property type="entry name" value="MHC_I-like_Ag-recog_sf"/>
</dbReference>
<keyword evidence="2" id="KW-0812">Transmembrane</keyword>
<dbReference type="InterPro" id="IPR011162">
    <property type="entry name" value="MHC_I/II-like_Ag-recog"/>
</dbReference>
<reference evidence="5 7" key="1">
    <citation type="journal article" date="2020" name="Nature">
        <title>Six reference-quality genomes reveal evolution of bat adaptations.</title>
        <authorList>
            <person name="Jebb D."/>
            <person name="Huang Z."/>
            <person name="Pippel M."/>
            <person name="Hughes G.M."/>
            <person name="Lavrichenko K."/>
            <person name="Devanna P."/>
            <person name="Winkler S."/>
            <person name="Jermiin L.S."/>
            <person name="Skirmuntt E.C."/>
            <person name="Katzourakis A."/>
            <person name="Burkitt-Gray L."/>
            <person name="Ray D.A."/>
            <person name="Sullivan K.A.M."/>
            <person name="Roscito J.G."/>
            <person name="Kirilenko B.M."/>
            <person name="Davalos L.M."/>
            <person name="Corthals A.P."/>
            <person name="Power M.L."/>
            <person name="Jones G."/>
            <person name="Ransome R.D."/>
            <person name="Dechmann D.K.N."/>
            <person name="Locatelli A.G."/>
            <person name="Puechmaille S.J."/>
            <person name="Fedrigo O."/>
            <person name="Jarvis E.D."/>
            <person name="Hiller M."/>
            <person name="Vernes S.C."/>
            <person name="Myers E.W."/>
            <person name="Teeling E.C."/>
        </authorList>
    </citation>
    <scope>NUCLEOTIDE SEQUENCE [LARGE SCALE GENOMIC DNA]</scope>
    <source>
        <strain evidence="5">Bat1K_MPI-CBG_1</strain>
    </source>
</reference>
<dbReference type="Proteomes" id="UP000504628">
    <property type="component" value="Chromosome 9"/>
</dbReference>
<keyword evidence="1" id="KW-0325">Glycoprotein</keyword>
<protein>
    <submittedName>
        <fullName evidence="5 8">Protein C receptor</fullName>
    </submittedName>
</protein>
<dbReference type="CTD" id="10544"/>
<evidence type="ECO:0000313" key="5">
    <source>
        <dbReference type="EMBL" id="KAF6089028.1"/>
    </source>
</evidence>
<dbReference type="Proteomes" id="UP000664940">
    <property type="component" value="Unassembled WGS sequence"/>
</dbReference>
<accession>A0A6J2MK63</accession>
<dbReference type="RefSeq" id="XP_028380517.1">
    <property type="nucleotide sequence ID" value="XM_028524716.2"/>
</dbReference>
<evidence type="ECO:0000256" key="1">
    <source>
        <dbReference type="ARBA" id="ARBA00023180"/>
    </source>
</evidence>
<dbReference type="Pfam" id="PF16497">
    <property type="entry name" value="MHC_I_3"/>
    <property type="match status" value="1"/>
</dbReference>
<reference evidence="8" key="2">
    <citation type="submission" date="2025-04" db="UniProtKB">
        <authorList>
            <consortium name="RefSeq"/>
        </authorList>
    </citation>
    <scope>IDENTIFICATION</scope>
    <source>
        <tissue evidence="8">Muscle</tissue>
    </source>
</reference>
<feature type="chain" id="PRO_5044641765" evidence="3">
    <location>
        <begin position="21"/>
        <end position="240"/>
    </location>
</feature>
<dbReference type="Gene3D" id="3.30.500.10">
    <property type="entry name" value="MHC class I-like antigen recognition-like"/>
    <property type="match status" value="1"/>
</dbReference>
<dbReference type="GO" id="GO:0005615">
    <property type="term" value="C:extracellular space"/>
    <property type="evidence" value="ECO:0007669"/>
    <property type="project" value="TreeGrafter"/>
</dbReference>
<dbReference type="InterPro" id="IPR011161">
    <property type="entry name" value="MHC_I-like_Ag-recog"/>
</dbReference>
<feature type="signal peptide" evidence="3">
    <location>
        <begin position="1"/>
        <end position="20"/>
    </location>
</feature>
<gene>
    <name evidence="8" type="primary">PROCR</name>
    <name evidence="5" type="ORF">HJG60_015590</name>
</gene>
<dbReference type="OrthoDB" id="9441389at2759"/>
<keyword evidence="6" id="KW-1185">Reference proteome</keyword>
<keyword evidence="5 8" id="KW-0675">Receptor</keyword>
<keyword evidence="3" id="KW-0732">Signal</keyword>
<dbReference type="GO" id="GO:0050819">
    <property type="term" value="P:negative regulation of coagulation"/>
    <property type="evidence" value="ECO:0007669"/>
    <property type="project" value="TreeGrafter"/>
</dbReference>
<evidence type="ECO:0000256" key="3">
    <source>
        <dbReference type="SAM" id="SignalP"/>
    </source>
</evidence>
<dbReference type="KEGG" id="pdic:114506821"/>